<comment type="caution">
    <text evidence="2">The sequence shown here is derived from an EMBL/GenBank/DDBJ whole genome shotgun (WGS) entry which is preliminary data.</text>
</comment>
<evidence type="ECO:0000313" key="3">
    <source>
        <dbReference type="Proteomes" id="UP000235994"/>
    </source>
</evidence>
<dbReference type="Pfam" id="PF06634">
    <property type="entry name" value="DUF1156"/>
    <property type="match status" value="1"/>
</dbReference>
<organism evidence="2 3">
    <name type="scientific">Achromobacter pulmonis</name>
    <dbReference type="NCBI Taxonomy" id="1389932"/>
    <lineage>
        <taxon>Bacteria</taxon>
        <taxon>Pseudomonadati</taxon>
        <taxon>Pseudomonadota</taxon>
        <taxon>Betaproteobacteria</taxon>
        <taxon>Burkholderiales</taxon>
        <taxon>Alcaligenaceae</taxon>
        <taxon>Achromobacter</taxon>
    </lineage>
</organism>
<evidence type="ECO:0000313" key="2">
    <source>
        <dbReference type="EMBL" id="PND29973.1"/>
    </source>
</evidence>
<dbReference type="Gene3D" id="3.40.50.150">
    <property type="entry name" value="Vaccinia Virus protein VP39"/>
    <property type="match status" value="1"/>
</dbReference>
<dbReference type="Proteomes" id="UP000235994">
    <property type="component" value="Unassembled WGS sequence"/>
</dbReference>
<evidence type="ECO:0000259" key="1">
    <source>
        <dbReference type="Pfam" id="PF06634"/>
    </source>
</evidence>
<dbReference type="AlphaFoldDB" id="A0A2N8K944"/>
<gene>
    <name evidence="2" type="ORF">C1I89_32095</name>
</gene>
<sequence length="325" mass="35846">MHAKTNTAALTPLALKDAPALIETVFPAQKVSFEAQRERKAGAGQTLTALGSYWKGRKPLILVRAIILGTLLVPTEDTEADLAIFEKLMAFDDESLARRALAANSLSASKLREMVSISDPEHYFTGRGWRRDITAEDRLVLYRRALTTLTSYVEKASLGKRPEEVDQEWLYAPVWTAVNQHYAHLGVNAHSFSELIEQLGILRYGHRPRVGDTFSGGGSIPFEAARLGCEVFASDLNPVACMLTWGALNIIGAKANTRAEIEKAQKQVAAAVDAEIMKLGIEHDQHGNRAKAYLYCLEARCPETGWLVPVAPREPLNKSNEPVRI</sequence>
<dbReference type="EMBL" id="POQS01000014">
    <property type="protein sequence ID" value="PND29973.1"/>
    <property type="molecule type" value="Genomic_DNA"/>
</dbReference>
<reference evidence="2 3" key="1">
    <citation type="submission" date="2018-01" db="EMBL/GenBank/DDBJ databases">
        <title>The draft genome of an aniline degradation strain ANB-1.</title>
        <authorList>
            <person name="Zhang L."/>
            <person name="Jiang J."/>
        </authorList>
    </citation>
    <scope>NUCLEOTIDE SEQUENCE [LARGE SCALE GENOMIC DNA]</scope>
    <source>
        <strain evidence="2 3">ANB-1</strain>
    </source>
</reference>
<dbReference type="InterPro" id="IPR029063">
    <property type="entry name" value="SAM-dependent_MTases_sf"/>
</dbReference>
<proteinExistence type="predicted"/>
<dbReference type="RefSeq" id="WP_102776219.1">
    <property type="nucleotide sequence ID" value="NZ_POQS01000014.1"/>
</dbReference>
<dbReference type="SUPFAM" id="SSF53335">
    <property type="entry name" value="S-adenosyl-L-methionine-dependent methyltransferases"/>
    <property type="match status" value="1"/>
</dbReference>
<dbReference type="InterPro" id="IPR009537">
    <property type="entry name" value="DUF1156"/>
</dbReference>
<feature type="domain" description="DUF1156" evidence="1">
    <location>
        <begin position="25"/>
        <end position="87"/>
    </location>
</feature>
<accession>A0A2N8K944</accession>
<keyword evidence="3" id="KW-1185">Reference proteome</keyword>
<name>A0A2N8K944_9BURK</name>
<protein>
    <recommendedName>
        <fullName evidence="1">DUF1156 domain-containing protein</fullName>
    </recommendedName>
</protein>